<dbReference type="GO" id="GO:0005975">
    <property type="term" value="P:carbohydrate metabolic process"/>
    <property type="evidence" value="ECO:0007669"/>
    <property type="project" value="InterPro"/>
</dbReference>
<evidence type="ECO:0000256" key="2">
    <source>
        <dbReference type="ARBA" id="ARBA00022801"/>
    </source>
</evidence>
<dbReference type="GO" id="GO:0016020">
    <property type="term" value="C:membrane"/>
    <property type="evidence" value="ECO:0007669"/>
    <property type="project" value="TreeGrafter"/>
</dbReference>
<evidence type="ECO:0000256" key="3">
    <source>
        <dbReference type="SAM" id="MobiDB-lite"/>
    </source>
</evidence>
<feature type="region of interest" description="Disordered" evidence="3">
    <location>
        <begin position="40"/>
        <end position="59"/>
    </location>
</feature>
<evidence type="ECO:0000256" key="4">
    <source>
        <dbReference type="SAM" id="Phobius"/>
    </source>
</evidence>
<evidence type="ECO:0000259" key="5">
    <source>
        <dbReference type="Pfam" id="PF01522"/>
    </source>
</evidence>
<sequence length="402" mass="45554">MRCVRGRLYRQVQDTSQACLPMRFGLQQKFQAMVNPRGACRSQANGDARRHMRSPPRVRRSHVRYPLDWPALHLVSPMKRYRRYVLLAILAVFGAAQVQAQASDRRIAVTIDDLPWQRMGKTPAAQLPAFHAQLMASLRQANVPIVGFVNEDKLEQDGQLQPQRVAMLRDWLEAGYELGNHTYGHVNLHEVGLPVYEDAIVRGERTLRPLLAEYGQSLRWFRHPYLATGRSDAEREAVVAFVAARGYRIAPVTVDSGDWVWAFAYARVLETEPPGAAREATLLRLRKGYVPYMLNKLDYFEAQSQRLFGRRIAQVWLMHANALNAVAFPELIAATRRRGYAFVSLDEALRDPAYRHAEGYTGGGGISWLHRWAMAEHKPKDVYAGEPAVPGWVFALAGIDSE</sequence>
<keyword evidence="1" id="KW-0479">Metal-binding</keyword>
<feature type="domain" description="NodB homology" evidence="5">
    <location>
        <begin position="102"/>
        <end position="228"/>
    </location>
</feature>
<keyword evidence="2" id="KW-0378">Hydrolase</keyword>
<dbReference type="GO" id="GO:0046872">
    <property type="term" value="F:metal ion binding"/>
    <property type="evidence" value="ECO:0007669"/>
    <property type="project" value="UniProtKB-KW"/>
</dbReference>
<keyword evidence="7" id="KW-1185">Reference proteome</keyword>
<dbReference type="Gene3D" id="3.20.20.370">
    <property type="entry name" value="Glycoside hydrolase/deacetylase"/>
    <property type="match status" value="1"/>
</dbReference>
<keyword evidence="4" id="KW-0812">Transmembrane</keyword>
<organism evidence="6 7">
    <name type="scientific">Xanthomonas graminis pv. arrhenatheri LMG 727</name>
    <dbReference type="NCBI Taxonomy" id="1195923"/>
    <lineage>
        <taxon>Bacteria</taxon>
        <taxon>Pseudomonadati</taxon>
        <taxon>Pseudomonadota</taxon>
        <taxon>Gammaproteobacteria</taxon>
        <taxon>Lysobacterales</taxon>
        <taxon>Lysobacteraceae</taxon>
        <taxon>Xanthomonas</taxon>
        <taxon>Xanthomonas translucens group</taxon>
        <taxon>Xanthomonas graminis</taxon>
    </lineage>
</organism>
<protein>
    <submittedName>
        <fullName evidence="6">Polysaccharide deacetylase</fullName>
    </submittedName>
</protein>
<dbReference type="SUPFAM" id="SSF88713">
    <property type="entry name" value="Glycoside hydrolase/deacetylase"/>
    <property type="match status" value="1"/>
</dbReference>
<gene>
    <name evidence="6" type="ORF">XTALMG727_3512</name>
</gene>
<name>A0A0K3A5D3_9XANT</name>
<dbReference type="PANTHER" id="PTHR10587">
    <property type="entry name" value="GLYCOSYL TRANSFERASE-RELATED"/>
    <property type="match status" value="1"/>
</dbReference>
<dbReference type="Pfam" id="PF01522">
    <property type="entry name" value="Polysacc_deac_1"/>
    <property type="match status" value="1"/>
</dbReference>
<keyword evidence="4" id="KW-0472">Membrane</keyword>
<accession>A0A0K3A5D3</accession>
<proteinExistence type="predicted"/>
<dbReference type="AlphaFoldDB" id="A0A0K3A5D3"/>
<dbReference type="InterPro" id="IPR011330">
    <property type="entry name" value="Glyco_hydro/deAcase_b/a-brl"/>
</dbReference>
<dbReference type="CDD" id="cd10960">
    <property type="entry name" value="CE4_NodB_like_1"/>
    <property type="match status" value="1"/>
</dbReference>
<feature type="transmembrane region" description="Helical" evidence="4">
    <location>
        <begin position="84"/>
        <end position="102"/>
    </location>
</feature>
<dbReference type="PANTHER" id="PTHR10587:SF133">
    <property type="entry name" value="CHITIN DEACETYLASE 1-RELATED"/>
    <property type="match status" value="1"/>
</dbReference>
<dbReference type="GO" id="GO:0016810">
    <property type="term" value="F:hydrolase activity, acting on carbon-nitrogen (but not peptide) bonds"/>
    <property type="evidence" value="ECO:0007669"/>
    <property type="project" value="InterPro"/>
</dbReference>
<dbReference type="Proteomes" id="UP000046187">
    <property type="component" value="Unassembled WGS sequence"/>
</dbReference>
<reference evidence="7" key="1">
    <citation type="submission" date="2015-07" db="EMBL/GenBank/DDBJ databases">
        <authorList>
            <person name="Wibberg D."/>
        </authorList>
    </citation>
    <scope>NUCLEOTIDE SEQUENCE [LARGE SCALE GENOMIC DNA]</scope>
</reference>
<dbReference type="InterPro" id="IPR002509">
    <property type="entry name" value="NODB_dom"/>
</dbReference>
<evidence type="ECO:0000313" key="7">
    <source>
        <dbReference type="Proteomes" id="UP000046187"/>
    </source>
</evidence>
<dbReference type="InterPro" id="IPR050248">
    <property type="entry name" value="Polysacc_deacetylase_ArnD"/>
</dbReference>
<evidence type="ECO:0000313" key="6">
    <source>
        <dbReference type="EMBL" id="CTP91684.1"/>
    </source>
</evidence>
<feature type="compositionally biased region" description="Basic residues" evidence="3">
    <location>
        <begin position="50"/>
        <end position="59"/>
    </location>
</feature>
<keyword evidence="4" id="KW-1133">Transmembrane helix</keyword>
<evidence type="ECO:0000256" key="1">
    <source>
        <dbReference type="ARBA" id="ARBA00022723"/>
    </source>
</evidence>
<dbReference type="EMBL" id="CXOI01000062">
    <property type="protein sequence ID" value="CTP91684.1"/>
    <property type="molecule type" value="Genomic_DNA"/>
</dbReference>